<accession>A0A0M8P2Y9</accession>
<reference evidence="1 2" key="1">
    <citation type="submission" date="2015-08" db="EMBL/GenBank/DDBJ databases">
        <title>Genome sequencing of Penicillium nordicum.</title>
        <authorList>
            <person name="Nguyen H.D."/>
            <person name="Seifert K.A."/>
        </authorList>
    </citation>
    <scope>NUCLEOTIDE SEQUENCE [LARGE SCALE GENOMIC DNA]</scope>
    <source>
        <strain evidence="1 2">DAOMC 185683</strain>
    </source>
</reference>
<protein>
    <submittedName>
        <fullName evidence="1">Uncharacterized protein</fullName>
    </submittedName>
</protein>
<evidence type="ECO:0000313" key="1">
    <source>
        <dbReference type="EMBL" id="KOS39330.1"/>
    </source>
</evidence>
<name>A0A0M8P2Y9_9EURO</name>
<proteinExistence type="predicted"/>
<keyword evidence="2" id="KW-1185">Reference proteome</keyword>
<gene>
    <name evidence="1" type="ORF">ACN38_g9853</name>
</gene>
<dbReference type="EMBL" id="LHQQ01000208">
    <property type="protein sequence ID" value="KOS39330.1"/>
    <property type="molecule type" value="Genomic_DNA"/>
</dbReference>
<comment type="caution">
    <text evidence="1">The sequence shown here is derived from an EMBL/GenBank/DDBJ whole genome shotgun (WGS) entry which is preliminary data.</text>
</comment>
<evidence type="ECO:0000313" key="2">
    <source>
        <dbReference type="Proteomes" id="UP000037696"/>
    </source>
</evidence>
<organism evidence="1 2">
    <name type="scientific">Penicillium nordicum</name>
    <dbReference type="NCBI Taxonomy" id="229535"/>
    <lineage>
        <taxon>Eukaryota</taxon>
        <taxon>Fungi</taxon>
        <taxon>Dikarya</taxon>
        <taxon>Ascomycota</taxon>
        <taxon>Pezizomycotina</taxon>
        <taxon>Eurotiomycetes</taxon>
        <taxon>Eurotiomycetidae</taxon>
        <taxon>Eurotiales</taxon>
        <taxon>Aspergillaceae</taxon>
        <taxon>Penicillium</taxon>
    </lineage>
</organism>
<dbReference type="AlphaFoldDB" id="A0A0M8P2Y9"/>
<sequence>MEDVNGTLLSTILKQPDQENMILNPNIDNTTHNDAPQQTPANANLNIKYLLYDLLIQKKLSITVYLIKIHPPPLNFISAQLA</sequence>
<dbReference type="Proteomes" id="UP000037696">
    <property type="component" value="Unassembled WGS sequence"/>
</dbReference>